<dbReference type="Gene3D" id="3.40.50.2000">
    <property type="entry name" value="Glycogen Phosphorylase B"/>
    <property type="match status" value="1"/>
</dbReference>
<dbReference type="AlphaFoldDB" id="A0A382CWK9"/>
<organism evidence="1">
    <name type="scientific">marine metagenome</name>
    <dbReference type="NCBI Taxonomy" id="408172"/>
    <lineage>
        <taxon>unclassified sequences</taxon>
        <taxon>metagenomes</taxon>
        <taxon>ecological metagenomes</taxon>
    </lineage>
</organism>
<gene>
    <name evidence="1" type="ORF">METZ01_LOCUS182765</name>
</gene>
<protein>
    <recommendedName>
        <fullName evidence="2">Glycosyl transferase family 28 C-terminal domain-containing protein</fullName>
    </recommendedName>
</protein>
<reference evidence="1" key="1">
    <citation type="submission" date="2018-05" db="EMBL/GenBank/DDBJ databases">
        <authorList>
            <person name="Lanie J.A."/>
            <person name="Ng W.-L."/>
            <person name="Kazmierczak K.M."/>
            <person name="Andrzejewski T.M."/>
            <person name="Davidsen T.M."/>
            <person name="Wayne K.J."/>
            <person name="Tettelin H."/>
            <person name="Glass J.I."/>
            <person name="Rusch D."/>
            <person name="Podicherti R."/>
            <person name="Tsui H.-C.T."/>
            <person name="Winkler M.E."/>
        </authorList>
    </citation>
    <scope>NUCLEOTIDE SEQUENCE</scope>
</reference>
<dbReference type="SUPFAM" id="SSF53756">
    <property type="entry name" value="UDP-Glycosyltransferase/glycogen phosphorylase"/>
    <property type="match status" value="1"/>
</dbReference>
<dbReference type="EMBL" id="UINC01036247">
    <property type="protein sequence ID" value="SVB29911.1"/>
    <property type="molecule type" value="Genomic_DNA"/>
</dbReference>
<accession>A0A382CWK9</accession>
<evidence type="ECO:0000313" key="1">
    <source>
        <dbReference type="EMBL" id="SVB29911.1"/>
    </source>
</evidence>
<name>A0A382CWK9_9ZZZZ</name>
<proteinExistence type="predicted"/>
<sequence length="395" mass="45005">MARILFTWELGEGNGHIVPHFDLLSRLVKKGHKVFFAAKNLSLAHNFLGPIGVKCLQAPTHHIITKKKQIKVYTFANLLNNIGYYDKNITSGLVCGWYNLFNLLKPKLIIFDHSPTALLASRDLNIKRIQYGLGFYTPPETYPLENMNEFQKLNISQRKMDENRLITQINHSLESIHSKPLKTVSELFKTDSNILRTYKELDHYSSRLRKSATYLGLVGRPSIGSKPKWPKGTKRIFAYLKPCKALPEILYFLKKLELATLVVCNGINSDFQKKHCSQYLYFSSKLYDQLKILNDCELTITNGTGTATESLLAGKPVLMLPTNLEQLMTAYRVQEIGAGLYTHASNPVKLESKLKMLLETDSFKIEAINFASKYSSFERQASLDKMIKLVDDFVI</sequence>
<evidence type="ECO:0008006" key="2">
    <source>
        <dbReference type="Google" id="ProtNLM"/>
    </source>
</evidence>